<proteinExistence type="predicted"/>
<dbReference type="EMBL" id="MFJG01000010">
    <property type="protein sequence ID" value="OGG07246.1"/>
    <property type="molecule type" value="Genomic_DNA"/>
</dbReference>
<dbReference type="PANTHER" id="PTHR13234:SF8">
    <property type="entry name" value="GAMMA-INTERFERON-INDUCIBLE LYSOSOMAL THIOL REDUCTASE"/>
    <property type="match status" value="1"/>
</dbReference>
<dbReference type="PANTHER" id="PTHR13234">
    <property type="entry name" value="GAMMA-INTERFERON INDUCIBLE LYSOSOMAL THIOL REDUCTASE GILT"/>
    <property type="match status" value="1"/>
</dbReference>
<evidence type="ECO:0000256" key="3">
    <source>
        <dbReference type="ARBA" id="ARBA00022729"/>
    </source>
</evidence>
<keyword evidence="3" id="KW-0732">Signal</keyword>
<dbReference type="AlphaFoldDB" id="A0A1F5Z491"/>
<reference evidence="5 6" key="1">
    <citation type="journal article" date="2016" name="Nat. Commun.">
        <title>Thousands of microbial genomes shed light on interconnected biogeochemical processes in an aquifer system.</title>
        <authorList>
            <person name="Anantharaman K."/>
            <person name="Brown C.T."/>
            <person name="Hug L.A."/>
            <person name="Sharon I."/>
            <person name="Castelle C.J."/>
            <person name="Probst A.J."/>
            <person name="Thomas B.C."/>
            <person name="Singh A."/>
            <person name="Wilkins M.J."/>
            <person name="Karaoz U."/>
            <person name="Brodie E.L."/>
            <person name="Williams K.H."/>
            <person name="Hubbard S.S."/>
            <person name="Banfield J.F."/>
        </authorList>
    </citation>
    <scope>NUCLEOTIDE SEQUENCE [LARGE SCALE GENOMIC DNA]</scope>
</reference>
<keyword evidence="4" id="KW-0325">Glycoprotein</keyword>
<evidence type="ECO:0000313" key="6">
    <source>
        <dbReference type="Proteomes" id="UP000178681"/>
    </source>
</evidence>
<accession>A0A1F5Z491</accession>
<comment type="subcellular location">
    <subcellularLocation>
        <location evidence="1">Secreted</location>
    </subcellularLocation>
</comment>
<keyword evidence="2" id="KW-0964">Secreted</keyword>
<evidence type="ECO:0000313" key="5">
    <source>
        <dbReference type="EMBL" id="OGG07246.1"/>
    </source>
</evidence>
<dbReference type="SUPFAM" id="SSF52833">
    <property type="entry name" value="Thioredoxin-like"/>
    <property type="match status" value="1"/>
</dbReference>
<gene>
    <name evidence="5" type="ORF">A2872_03375</name>
</gene>
<evidence type="ECO:0000256" key="4">
    <source>
        <dbReference type="ARBA" id="ARBA00023180"/>
    </source>
</evidence>
<protein>
    <recommendedName>
        <fullName evidence="7">Thioredoxin-like fold domain-containing protein</fullName>
    </recommendedName>
</protein>
<dbReference type="InterPro" id="IPR004911">
    <property type="entry name" value="Interferon-induced_GILT"/>
</dbReference>
<dbReference type="InterPro" id="IPR036249">
    <property type="entry name" value="Thioredoxin-like_sf"/>
</dbReference>
<evidence type="ECO:0008006" key="7">
    <source>
        <dbReference type="Google" id="ProtNLM"/>
    </source>
</evidence>
<dbReference type="GO" id="GO:0016671">
    <property type="term" value="F:oxidoreductase activity, acting on a sulfur group of donors, disulfide as acceptor"/>
    <property type="evidence" value="ECO:0007669"/>
    <property type="project" value="InterPro"/>
</dbReference>
<evidence type="ECO:0000256" key="2">
    <source>
        <dbReference type="ARBA" id="ARBA00022525"/>
    </source>
</evidence>
<dbReference type="Gene3D" id="3.40.30.10">
    <property type="entry name" value="Glutaredoxin"/>
    <property type="match status" value="1"/>
</dbReference>
<evidence type="ECO:0000256" key="1">
    <source>
        <dbReference type="ARBA" id="ARBA00004613"/>
    </source>
</evidence>
<dbReference type="GO" id="GO:0005576">
    <property type="term" value="C:extracellular region"/>
    <property type="evidence" value="ECO:0007669"/>
    <property type="project" value="UniProtKB-SubCell"/>
</dbReference>
<organism evidence="5 6">
    <name type="scientific">Candidatus Gottesmanbacteria bacterium RIFCSPHIGHO2_01_FULL_42_12</name>
    <dbReference type="NCBI Taxonomy" id="1798377"/>
    <lineage>
        <taxon>Bacteria</taxon>
        <taxon>Candidatus Gottesmaniibacteriota</taxon>
    </lineage>
</organism>
<dbReference type="STRING" id="1798377.A2872_03375"/>
<name>A0A1F5Z491_9BACT</name>
<dbReference type="Proteomes" id="UP000178681">
    <property type="component" value="Unassembled WGS sequence"/>
</dbReference>
<comment type="caution">
    <text evidence="5">The sequence shown here is derived from an EMBL/GenBank/DDBJ whole genome shotgun (WGS) entry which is preliminary data.</text>
</comment>
<sequence length="264" mass="28359">MSKKWSPILSVLLIIAAFAIGSMWTKIQFLQSGQPAGGSGAVVNTQQPAAVANVPKTDKPNVELFVMSYCPFGLQTQKAMVSAVELLGNKINFQPRWVSYAMHGQKEVEENLRQFCIAKEQPEKYLSYLRCFVTANDTADCQNKAGLDMAKLNTCFTGSDNQFGIMKAFNDKASWISGQYPKFAIDEPLNTKYSVRGSPTLVINGVTVNAARSANELKSLICSAFKNPPGECQKNLTTSQEAPGAGAIGLAYNPPAGGGTGGCQ</sequence>